<gene>
    <name evidence="4" type="ORF">ACFOW9_13530</name>
</gene>
<feature type="compositionally biased region" description="Low complexity" evidence="1">
    <location>
        <begin position="162"/>
        <end position="172"/>
    </location>
</feature>
<feature type="region of interest" description="Disordered" evidence="1">
    <location>
        <begin position="74"/>
        <end position="172"/>
    </location>
</feature>
<sequence length="676" mass="69283">MRTSTVVTNSRSASERQPTPAGDLEVVPGTSPAKPRRTGHRRVSSPAGSPNKGSGIGAVVIVVGADGMIVPASQTSKSDVSAPSLAQAKAEQLPAKESSGHPADAGPDSDPDPDPDPDSDLDLDLDPDLDPDPDSDLDPDVDVDADPTSDADARPDSDTEPTSDTAGTADAASLATLADSTLDTQASPDAAGVVLAAEQVETSTAAQSMGRSDLPQASFPDGEEKATNESNSKPAGEIPTGGEPDHEQPAGEIAVNDEPTSSPVIDEPEVPLSRRERRLAEQSQPSGAEATSASAAALTPELVLTPVSPIGDALPEVPLQRRATRKKRNRIWAALRALLLLLVIAAVVLSVGTVISDKDTKDAPPSTTELNRVQMRDATQALASMARQLGTTATVASNKKLLETTAAALQAHTAALSDGLPVSTTASSAPISTTPVPVPPGSMADFTQALTANATSMLGFAMTADGTLGRVFASASTSEFLLAADLAAENSLTAPDLQAFSTTSQFALATSENCKETRTPKPGVDADTALHTAALAEQKAVYTYQVAGSRLAKPAFSTAMDLLKEHQERLTLLNAALAHQCLPQIVPVPAYVLDPSFTTAPQQALGKLEAQLADVYGDLATLSQPSAPHVVSATSTTESSPRSLAVAWLLGSIVAEQTWGGTPGALPGISVPTPAS</sequence>
<feature type="compositionally biased region" description="Acidic residues" evidence="1">
    <location>
        <begin position="107"/>
        <end position="149"/>
    </location>
</feature>
<evidence type="ECO:0000313" key="4">
    <source>
        <dbReference type="EMBL" id="MFC4266627.1"/>
    </source>
</evidence>
<feature type="transmembrane region" description="Helical" evidence="2">
    <location>
        <begin position="331"/>
        <end position="355"/>
    </location>
</feature>
<feature type="domain" description="DUF4439" evidence="3">
    <location>
        <begin position="529"/>
        <end position="669"/>
    </location>
</feature>
<keyword evidence="2" id="KW-1133">Transmembrane helix</keyword>
<dbReference type="SUPFAM" id="SSF47240">
    <property type="entry name" value="Ferritin-like"/>
    <property type="match status" value="1"/>
</dbReference>
<evidence type="ECO:0000259" key="3">
    <source>
        <dbReference type="Pfam" id="PF14530"/>
    </source>
</evidence>
<dbReference type="Proteomes" id="UP001595773">
    <property type="component" value="Unassembled WGS sequence"/>
</dbReference>
<feature type="compositionally biased region" description="Polar residues" evidence="1">
    <location>
        <begin position="201"/>
        <end position="210"/>
    </location>
</feature>
<reference evidence="5" key="1">
    <citation type="journal article" date="2019" name="Int. J. Syst. Evol. Microbiol.">
        <title>The Global Catalogue of Microorganisms (GCM) 10K type strain sequencing project: providing services to taxonomists for standard genome sequencing and annotation.</title>
        <authorList>
            <consortium name="The Broad Institute Genomics Platform"/>
            <consortium name="The Broad Institute Genome Sequencing Center for Infectious Disease"/>
            <person name="Wu L."/>
            <person name="Ma J."/>
        </authorList>
    </citation>
    <scope>NUCLEOTIDE SEQUENCE [LARGE SCALE GENOMIC DNA]</scope>
    <source>
        <strain evidence="5">CGMCC 1.10698</strain>
    </source>
</reference>
<protein>
    <submittedName>
        <fullName evidence="4">DUF4439 domain-containing protein</fullName>
    </submittedName>
</protein>
<comment type="caution">
    <text evidence="4">The sequence shown here is derived from an EMBL/GenBank/DDBJ whole genome shotgun (WGS) entry which is preliminary data.</text>
</comment>
<dbReference type="InterPro" id="IPR029447">
    <property type="entry name" value="DUF4439"/>
</dbReference>
<evidence type="ECO:0000256" key="2">
    <source>
        <dbReference type="SAM" id="Phobius"/>
    </source>
</evidence>
<feature type="region of interest" description="Disordered" evidence="1">
    <location>
        <begin position="1"/>
        <end position="55"/>
    </location>
</feature>
<evidence type="ECO:0000256" key="1">
    <source>
        <dbReference type="SAM" id="MobiDB-lite"/>
    </source>
</evidence>
<dbReference type="InterPro" id="IPR009078">
    <property type="entry name" value="Ferritin-like_SF"/>
</dbReference>
<keyword evidence="5" id="KW-1185">Reference proteome</keyword>
<dbReference type="Gene3D" id="1.20.1260.10">
    <property type="match status" value="1"/>
</dbReference>
<dbReference type="Pfam" id="PF14530">
    <property type="entry name" value="DUF4439"/>
    <property type="match status" value="1"/>
</dbReference>
<dbReference type="EMBL" id="JBHSCQ010000022">
    <property type="protein sequence ID" value="MFC4266627.1"/>
    <property type="molecule type" value="Genomic_DNA"/>
</dbReference>
<name>A0ABV8R3N5_9MICC</name>
<evidence type="ECO:0000313" key="5">
    <source>
        <dbReference type="Proteomes" id="UP001595773"/>
    </source>
</evidence>
<keyword evidence="2" id="KW-0812">Transmembrane</keyword>
<feature type="compositionally biased region" description="Polar residues" evidence="1">
    <location>
        <begin position="1"/>
        <end position="17"/>
    </location>
</feature>
<feature type="region of interest" description="Disordered" evidence="1">
    <location>
        <begin position="201"/>
        <end position="294"/>
    </location>
</feature>
<organism evidence="4 5">
    <name type="scientific">Arthrobacter cryoconiti</name>
    <dbReference type="NCBI Taxonomy" id="748907"/>
    <lineage>
        <taxon>Bacteria</taxon>
        <taxon>Bacillati</taxon>
        <taxon>Actinomycetota</taxon>
        <taxon>Actinomycetes</taxon>
        <taxon>Micrococcales</taxon>
        <taxon>Micrococcaceae</taxon>
        <taxon>Arthrobacter</taxon>
    </lineage>
</organism>
<dbReference type="RefSeq" id="WP_230066127.1">
    <property type="nucleotide sequence ID" value="NZ_BAABLL010000010.1"/>
</dbReference>
<accession>A0ABV8R3N5</accession>
<keyword evidence="2" id="KW-0472">Membrane</keyword>
<feature type="compositionally biased region" description="Basic residues" evidence="1">
    <location>
        <begin position="34"/>
        <end position="43"/>
    </location>
</feature>
<dbReference type="InterPro" id="IPR012347">
    <property type="entry name" value="Ferritin-like"/>
</dbReference>
<proteinExistence type="predicted"/>